<dbReference type="EMBL" id="CAXDID020000363">
    <property type="protein sequence ID" value="CAL6082313.1"/>
    <property type="molecule type" value="Genomic_DNA"/>
</dbReference>
<keyword evidence="1" id="KW-0472">Membrane</keyword>
<gene>
    <name evidence="2" type="ORF">HINF_LOCUS2126</name>
    <name evidence="3" type="ORF">HINF_LOCUS61105</name>
</gene>
<keyword evidence="1" id="KW-1133">Transmembrane helix</keyword>
<keyword evidence="1" id="KW-0812">Transmembrane</keyword>
<evidence type="ECO:0000256" key="1">
    <source>
        <dbReference type="SAM" id="Phobius"/>
    </source>
</evidence>
<name>A0AA86N859_9EUKA</name>
<dbReference type="EMBL" id="CATOUU010000051">
    <property type="protein sequence ID" value="CAI9914481.1"/>
    <property type="molecule type" value="Genomic_DNA"/>
</dbReference>
<accession>A0AA86N859</accession>
<evidence type="ECO:0000313" key="2">
    <source>
        <dbReference type="EMBL" id="CAI9914481.1"/>
    </source>
</evidence>
<organism evidence="2">
    <name type="scientific">Hexamita inflata</name>
    <dbReference type="NCBI Taxonomy" id="28002"/>
    <lineage>
        <taxon>Eukaryota</taxon>
        <taxon>Metamonada</taxon>
        <taxon>Diplomonadida</taxon>
        <taxon>Hexamitidae</taxon>
        <taxon>Hexamitinae</taxon>
        <taxon>Hexamita</taxon>
    </lineage>
</organism>
<sequence length="124" mass="14249">MELLLVKSPNIISVSCSEQLVNIFVFEIYLLIYIGSLFWYISKTSTQQSITSITSYQIFRDDGCGQEFVDYSFWFGNGLVIEHLLFLFSLGNFVLKCDCTFLAKQISCNFVIHQFTIIISLSIQ</sequence>
<evidence type="ECO:0000313" key="4">
    <source>
        <dbReference type="Proteomes" id="UP001642409"/>
    </source>
</evidence>
<keyword evidence="4" id="KW-1185">Reference proteome</keyword>
<protein>
    <submittedName>
        <fullName evidence="3">Hypothetical_protein</fullName>
    </submittedName>
</protein>
<comment type="caution">
    <text evidence="2">The sequence shown here is derived from an EMBL/GenBank/DDBJ whole genome shotgun (WGS) entry which is preliminary data.</text>
</comment>
<evidence type="ECO:0000313" key="3">
    <source>
        <dbReference type="EMBL" id="CAL6082313.1"/>
    </source>
</evidence>
<dbReference type="Proteomes" id="UP001642409">
    <property type="component" value="Unassembled WGS sequence"/>
</dbReference>
<proteinExistence type="predicted"/>
<reference evidence="3 4" key="2">
    <citation type="submission" date="2024-07" db="EMBL/GenBank/DDBJ databases">
        <authorList>
            <person name="Akdeniz Z."/>
        </authorList>
    </citation>
    <scope>NUCLEOTIDE SEQUENCE [LARGE SCALE GENOMIC DNA]</scope>
</reference>
<dbReference type="AlphaFoldDB" id="A0AA86N859"/>
<feature type="transmembrane region" description="Helical" evidence="1">
    <location>
        <begin position="20"/>
        <end position="41"/>
    </location>
</feature>
<reference evidence="2" key="1">
    <citation type="submission" date="2023-06" db="EMBL/GenBank/DDBJ databases">
        <authorList>
            <person name="Kurt Z."/>
        </authorList>
    </citation>
    <scope>NUCLEOTIDE SEQUENCE</scope>
</reference>